<dbReference type="SUPFAM" id="SSF46626">
    <property type="entry name" value="Cytochrome c"/>
    <property type="match status" value="1"/>
</dbReference>
<dbReference type="PANTHER" id="PTHR37823">
    <property type="entry name" value="CYTOCHROME C-553-LIKE"/>
    <property type="match status" value="1"/>
</dbReference>
<keyword evidence="3 6" id="KW-0479">Metal-binding</keyword>
<evidence type="ECO:0000256" key="7">
    <source>
        <dbReference type="SAM" id="MobiDB-lite"/>
    </source>
</evidence>
<dbReference type="PROSITE" id="PS51007">
    <property type="entry name" value="CYTC"/>
    <property type="match status" value="1"/>
</dbReference>
<keyword evidence="4" id="KW-0249">Electron transport</keyword>
<evidence type="ECO:0000256" key="2">
    <source>
        <dbReference type="ARBA" id="ARBA00022617"/>
    </source>
</evidence>
<dbReference type="EMBL" id="QFQP01000049">
    <property type="protein sequence ID" value="PZR05015.1"/>
    <property type="molecule type" value="Genomic_DNA"/>
</dbReference>
<dbReference type="InterPro" id="IPR009056">
    <property type="entry name" value="Cyt_c-like_dom"/>
</dbReference>
<dbReference type="InterPro" id="IPR051811">
    <property type="entry name" value="Cytochrome_c550/c551-like"/>
</dbReference>
<sequence>MEAGVGDRPRARVHRAGDSGHRHPRVPGGLRRRAAHLPRVRGRLRGAGLRAPVVRLRALVGGHFAPGLLRRAVRLVGGERRVDSGGPDLGVRTEAHSQRDVLRAVSGLRRAEGWHVKKLLLVSVLSLACAHTPRGGDDSAKLEVGDKTFTLGELRAQFAPETLRGFDPYYQREKSFQALPLAPILKHVYGDDVATREFVLRASDGYTVPINGARLLEGAYLAFADSDGAWEPIGTNKANPGPWYLVWKDKTDLTTHPRPWALASVRAEAFEKVFPLLVPPGDDATVKKGFQLFRDYCVKCHAMNQQGGRVGPELNIPKNVTEYRDEKFLRAWISDPSQFRISVMPPSPQLSEDDMTALLAYLQAMKGAKVTAPKSAH</sequence>
<evidence type="ECO:0000256" key="5">
    <source>
        <dbReference type="ARBA" id="ARBA00023004"/>
    </source>
</evidence>
<evidence type="ECO:0000259" key="8">
    <source>
        <dbReference type="PROSITE" id="PS51007"/>
    </source>
</evidence>
<protein>
    <recommendedName>
        <fullName evidence="8">Cytochrome c domain-containing protein</fullName>
    </recommendedName>
</protein>
<keyword evidence="2 6" id="KW-0349">Heme</keyword>
<feature type="compositionally biased region" description="Basic and acidic residues" evidence="7">
    <location>
        <begin position="1"/>
        <end position="21"/>
    </location>
</feature>
<keyword evidence="5 6" id="KW-0408">Iron</keyword>
<evidence type="ECO:0000313" key="10">
    <source>
        <dbReference type="Proteomes" id="UP000249061"/>
    </source>
</evidence>
<dbReference type="Pfam" id="PF00034">
    <property type="entry name" value="Cytochrom_C"/>
    <property type="match status" value="1"/>
</dbReference>
<evidence type="ECO:0000256" key="1">
    <source>
        <dbReference type="ARBA" id="ARBA00022448"/>
    </source>
</evidence>
<feature type="compositionally biased region" description="Basic residues" evidence="7">
    <location>
        <begin position="22"/>
        <end position="33"/>
    </location>
</feature>
<reference evidence="9 10" key="1">
    <citation type="submission" date="2017-08" db="EMBL/GenBank/DDBJ databases">
        <title>Infants hospitalized years apart are colonized by the same room-sourced microbial strains.</title>
        <authorList>
            <person name="Brooks B."/>
            <person name="Olm M.R."/>
            <person name="Firek B.A."/>
            <person name="Baker R."/>
            <person name="Thomas B.C."/>
            <person name="Morowitz M.J."/>
            <person name="Banfield J.F."/>
        </authorList>
    </citation>
    <scope>NUCLEOTIDE SEQUENCE [LARGE SCALE GENOMIC DNA]</scope>
    <source>
        <strain evidence="9">S2_003_000_R2_14</strain>
    </source>
</reference>
<gene>
    <name evidence="9" type="ORF">DI536_33190</name>
</gene>
<feature type="region of interest" description="Disordered" evidence="7">
    <location>
        <begin position="1"/>
        <end position="33"/>
    </location>
</feature>
<accession>A0A2W5T0K7</accession>
<evidence type="ECO:0000256" key="4">
    <source>
        <dbReference type="ARBA" id="ARBA00022982"/>
    </source>
</evidence>
<dbReference type="Gene3D" id="1.10.760.10">
    <property type="entry name" value="Cytochrome c-like domain"/>
    <property type="match status" value="1"/>
</dbReference>
<dbReference type="Proteomes" id="UP000249061">
    <property type="component" value="Unassembled WGS sequence"/>
</dbReference>
<proteinExistence type="predicted"/>
<dbReference type="GO" id="GO:0020037">
    <property type="term" value="F:heme binding"/>
    <property type="evidence" value="ECO:0007669"/>
    <property type="project" value="InterPro"/>
</dbReference>
<evidence type="ECO:0000256" key="3">
    <source>
        <dbReference type="ARBA" id="ARBA00022723"/>
    </source>
</evidence>
<dbReference type="AlphaFoldDB" id="A0A2W5T0K7"/>
<keyword evidence="1" id="KW-0813">Transport</keyword>
<evidence type="ECO:0000313" key="9">
    <source>
        <dbReference type="EMBL" id="PZR05015.1"/>
    </source>
</evidence>
<comment type="caution">
    <text evidence="9">The sequence shown here is derived from an EMBL/GenBank/DDBJ whole genome shotgun (WGS) entry which is preliminary data.</text>
</comment>
<dbReference type="InterPro" id="IPR036909">
    <property type="entry name" value="Cyt_c-like_dom_sf"/>
</dbReference>
<organism evidence="9 10">
    <name type="scientific">Archangium gephyra</name>
    <dbReference type="NCBI Taxonomy" id="48"/>
    <lineage>
        <taxon>Bacteria</taxon>
        <taxon>Pseudomonadati</taxon>
        <taxon>Myxococcota</taxon>
        <taxon>Myxococcia</taxon>
        <taxon>Myxococcales</taxon>
        <taxon>Cystobacterineae</taxon>
        <taxon>Archangiaceae</taxon>
        <taxon>Archangium</taxon>
    </lineage>
</organism>
<dbReference type="GO" id="GO:0046872">
    <property type="term" value="F:metal ion binding"/>
    <property type="evidence" value="ECO:0007669"/>
    <property type="project" value="UniProtKB-KW"/>
</dbReference>
<dbReference type="GO" id="GO:0009055">
    <property type="term" value="F:electron transfer activity"/>
    <property type="evidence" value="ECO:0007669"/>
    <property type="project" value="InterPro"/>
</dbReference>
<dbReference type="PANTHER" id="PTHR37823:SF1">
    <property type="entry name" value="CYTOCHROME C-553-LIKE"/>
    <property type="match status" value="1"/>
</dbReference>
<name>A0A2W5T0K7_9BACT</name>
<evidence type="ECO:0000256" key="6">
    <source>
        <dbReference type="PROSITE-ProRule" id="PRU00433"/>
    </source>
</evidence>
<feature type="domain" description="Cytochrome c" evidence="8">
    <location>
        <begin position="284"/>
        <end position="366"/>
    </location>
</feature>